<accession>A0A069PZB8</accession>
<keyword evidence="2" id="KW-1185">Reference proteome</keyword>
<name>A0A069PZB8_9BURK</name>
<evidence type="ECO:0000313" key="2">
    <source>
        <dbReference type="Proteomes" id="UP000027466"/>
    </source>
</evidence>
<sequence length="87" mass="9328">MGGEALAQCTLELSATEDAAGEFQERFLDEGEALKANAQAREVMQPGNCAFSDPSGFSRTAAVRLAARGDLCRNPGCVSQRRCQMMQ</sequence>
<protein>
    <submittedName>
        <fullName evidence="1">Uncharacterized protein</fullName>
    </submittedName>
</protein>
<proteinExistence type="predicted"/>
<reference evidence="1 2" key="1">
    <citation type="submission" date="2014-03" db="EMBL/GenBank/DDBJ databases">
        <title>Draft Genome Sequences of Four Burkholderia Strains.</title>
        <authorList>
            <person name="Liu X.Y."/>
            <person name="Li C.X."/>
            <person name="Xu J.H."/>
        </authorList>
    </citation>
    <scope>NUCLEOTIDE SEQUENCE [LARGE SCALE GENOMIC DNA]</scope>
    <source>
        <strain evidence="1 2">DSM 50014</strain>
    </source>
</reference>
<gene>
    <name evidence="1" type="ORF">BG61_06215</name>
</gene>
<comment type="caution">
    <text evidence="1">The sequence shown here is derived from an EMBL/GenBank/DDBJ whole genome shotgun (WGS) entry which is preliminary data.</text>
</comment>
<dbReference type="EMBL" id="JFHC01000013">
    <property type="protein sequence ID" value="KDR42816.1"/>
    <property type="molecule type" value="Genomic_DNA"/>
</dbReference>
<dbReference type="Proteomes" id="UP000027466">
    <property type="component" value="Unassembled WGS sequence"/>
</dbReference>
<evidence type="ECO:0000313" key="1">
    <source>
        <dbReference type="EMBL" id="KDR42816.1"/>
    </source>
</evidence>
<organism evidence="1 2">
    <name type="scientific">Caballeronia glathei</name>
    <dbReference type="NCBI Taxonomy" id="60547"/>
    <lineage>
        <taxon>Bacteria</taxon>
        <taxon>Pseudomonadati</taxon>
        <taxon>Pseudomonadota</taxon>
        <taxon>Betaproteobacteria</taxon>
        <taxon>Burkholderiales</taxon>
        <taxon>Burkholderiaceae</taxon>
        <taxon>Caballeronia</taxon>
    </lineage>
</organism>
<dbReference type="AlphaFoldDB" id="A0A069PZB8"/>